<feature type="region of interest" description="Disordered" evidence="14">
    <location>
        <begin position="1"/>
        <end position="80"/>
    </location>
</feature>
<feature type="compositionally biased region" description="Basic and acidic residues" evidence="14">
    <location>
        <begin position="41"/>
        <end position="59"/>
    </location>
</feature>
<reference evidence="16 17" key="2">
    <citation type="submission" date="2013-02" db="EMBL/GenBank/DDBJ databases">
        <title>The Genome Sequence of Plasmodium falciparum Palo Alto/Uganda.</title>
        <authorList>
            <consortium name="The Broad Institute Genome Sequencing Platform"/>
            <consortium name="The Broad Institute Genome Sequencing Center for Infectious Disease"/>
            <person name="Neafsey D."/>
            <person name="Cheeseman I."/>
            <person name="Volkman S."/>
            <person name="Adams J."/>
            <person name="Walker B."/>
            <person name="Young S.K."/>
            <person name="Zeng Q."/>
            <person name="Gargeya S."/>
            <person name="Fitzgerald M."/>
            <person name="Haas B."/>
            <person name="Abouelleil A."/>
            <person name="Alvarado L."/>
            <person name="Arachchi H.M."/>
            <person name="Berlin A.M."/>
            <person name="Chapman S.B."/>
            <person name="Dewar J."/>
            <person name="Goldberg J."/>
            <person name="Griggs A."/>
            <person name="Gujja S."/>
            <person name="Hansen M."/>
            <person name="Howarth C."/>
            <person name="Imamovic A."/>
            <person name="Larimer J."/>
            <person name="McCowan C."/>
            <person name="Murphy C."/>
            <person name="Neiman D."/>
            <person name="Pearson M."/>
            <person name="Priest M."/>
            <person name="Roberts A."/>
            <person name="Saif S."/>
            <person name="Shea T."/>
            <person name="Sisk P."/>
            <person name="Sykes S."/>
            <person name="Wortman J."/>
            <person name="Nusbaum C."/>
            <person name="Birren B."/>
        </authorList>
    </citation>
    <scope>NUCLEOTIDE SEQUENCE [LARGE SCALE GENOMIC DNA]</scope>
    <source>
        <strain evidence="16 17">Palo Alto/Uganda</strain>
    </source>
</reference>
<evidence type="ECO:0000259" key="15">
    <source>
        <dbReference type="PROSITE" id="PS50011"/>
    </source>
</evidence>
<feature type="compositionally biased region" description="Basic and acidic residues" evidence="14">
    <location>
        <begin position="69"/>
        <end position="80"/>
    </location>
</feature>
<dbReference type="PROSITE" id="PS50011">
    <property type="entry name" value="PROTEIN_KINASE_DOM"/>
    <property type="match status" value="1"/>
</dbReference>
<gene>
    <name evidence="16" type="ORF">PFUGPA_00524</name>
</gene>
<dbReference type="GO" id="GO:0007346">
    <property type="term" value="P:regulation of mitotic cell cycle"/>
    <property type="evidence" value="ECO:0007669"/>
    <property type="project" value="TreeGrafter"/>
</dbReference>
<dbReference type="EC" id="2.7.11.22" evidence="2"/>
<dbReference type="PANTHER" id="PTHR24056">
    <property type="entry name" value="CELL DIVISION PROTEIN KINASE"/>
    <property type="match status" value="1"/>
</dbReference>
<dbReference type="EMBL" id="KI927253">
    <property type="protein sequence ID" value="ETW57450.1"/>
    <property type="molecule type" value="Genomic_DNA"/>
</dbReference>
<evidence type="ECO:0000256" key="7">
    <source>
        <dbReference type="ARBA" id="ARBA00022840"/>
    </source>
</evidence>
<dbReference type="Gene3D" id="3.30.200.20">
    <property type="entry name" value="Phosphorylase Kinase, domain 1"/>
    <property type="match status" value="1"/>
</dbReference>
<proteinExistence type="inferred from homology"/>
<dbReference type="InterPro" id="IPR008271">
    <property type="entry name" value="Ser/Thr_kinase_AS"/>
</dbReference>
<dbReference type="FunFam" id="1.10.510.10:FF:000738">
    <property type="entry name" value="Cdc2-related protein kinase 1"/>
    <property type="match status" value="1"/>
</dbReference>
<dbReference type="FunFam" id="3.30.200.20:FF:000054">
    <property type="entry name" value="Cyclin-dependent kinase 11B"/>
    <property type="match status" value="1"/>
</dbReference>
<dbReference type="OMA" id="QNTIMFR"/>
<evidence type="ECO:0000256" key="4">
    <source>
        <dbReference type="ARBA" id="ARBA00022679"/>
    </source>
</evidence>
<dbReference type="GO" id="GO:0005524">
    <property type="term" value="F:ATP binding"/>
    <property type="evidence" value="ECO:0007669"/>
    <property type="project" value="UniProtKB-KW"/>
</dbReference>
<dbReference type="InterPro" id="IPR050108">
    <property type="entry name" value="CDK"/>
</dbReference>
<dbReference type="PANTHER" id="PTHR24056:SF107">
    <property type="entry name" value="CYCLIN-DEPENDENT KINASE 11A-RELATED"/>
    <property type="match status" value="1"/>
</dbReference>
<dbReference type="SMART" id="SM00220">
    <property type="entry name" value="S_TKc"/>
    <property type="match status" value="1"/>
</dbReference>
<evidence type="ECO:0000313" key="16">
    <source>
        <dbReference type="EMBL" id="ETW57450.1"/>
    </source>
</evidence>
<evidence type="ECO:0000256" key="8">
    <source>
        <dbReference type="ARBA" id="ARBA00038543"/>
    </source>
</evidence>
<comment type="similarity">
    <text evidence="1">Belongs to the protein kinase superfamily. CMGC Ser/Thr protein kinase family. CDC2/CDKX subfamily.</text>
</comment>
<evidence type="ECO:0000256" key="12">
    <source>
        <dbReference type="ARBA" id="ARBA00047811"/>
    </source>
</evidence>
<evidence type="ECO:0000256" key="6">
    <source>
        <dbReference type="ARBA" id="ARBA00022777"/>
    </source>
</evidence>
<evidence type="ECO:0000313" key="17">
    <source>
        <dbReference type="Proteomes" id="UP000019103"/>
    </source>
</evidence>
<dbReference type="InterPro" id="IPR045267">
    <property type="entry name" value="CDK11/PITSLRE_STKc"/>
</dbReference>
<sequence length="507" mass="60210">MDKKKDSYYKEQSNKYKEKRKYDESSQDTYDKKRKRKKKKYDYEREEEKYNRYDERRDSSYYTSNYSEDSSKREGGKKEKEDLYISRKEFSGKKKSHKDNRINEEKYTIKEHLIYEDEQNISYESNKDSSSEENTILNEYSSDEEKNKIDCILNGCRNVKNYKKLNKISEGTYGAVYRAQNKRTKKIVALKKLKNFSSMHNEGFAMTSLREINILLQLQHDNILSIKEVVFGKHLNDIYLVMEYIEHELKMILDNKSPSFTISELKCLLKQLLSGINYLHRNWVMHRDLKPTNLLYSNKGILKICDFGMARKFGHVTNHNFTKNVVTLWYRAPELLLGEQCYTNKIDIWSAGCIFAEMILKKPLFVGENEIDQLFKILCLLGLPDKESYPEFYEYSFISKNKELFKKKKIKMNVNNIRSHFPNIANQFSGLYLSDNGLDLLQKMLHYNPQCRISAQEALNHPYFNEFPKPLDIKDMPIVPDSNKFIRSNKMANHFKLNSQNNIQFHS</sequence>
<evidence type="ECO:0000256" key="1">
    <source>
        <dbReference type="ARBA" id="ARBA00006485"/>
    </source>
</evidence>
<dbReference type="Gene3D" id="1.10.510.10">
    <property type="entry name" value="Transferase(Phosphotransferase) domain 1"/>
    <property type="match status" value="1"/>
</dbReference>
<evidence type="ECO:0000256" key="14">
    <source>
        <dbReference type="SAM" id="MobiDB-lite"/>
    </source>
</evidence>
<protein>
    <recommendedName>
        <fullName evidence="9">Cyclin-dependent kinase 2 homolog</fullName>
        <ecNumber evidence="2">2.7.11.22</ecNumber>
    </recommendedName>
    <alternativeName>
        <fullName evidence="10">Cell division control protein 2 homolog</fullName>
    </alternativeName>
    <alternativeName>
        <fullName evidence="11">cdc2-related kinase 2</fullName>
    </alternativeName>
</protein>
<dbReference type="GO" id="GO:0005634">
    <property type="term" value="C:nucleus"/>
    <property type="evidence" value="ECO:0007669"/>
    <property type="project" value="TreeGrafter"/>
</dbReference>
<dbReference type="CDD" id="cd07843">
    <property type="entry name" value="STKc_CDC2L1"/>
    <property type="match status" value="1"/>
</dbReference>
<evidence type="ECO:0000256" key="5">
    <source>
        <dbReference type="ARBA" id="ARBA00022741"/>
    </source>
</evidence>
<dbReference type="InterPro" id="IPR000719">
    <property type="entry name" value="Prot_kinase_dom"/>
</dbReference>
<reference evidence="16 17" key="1">
    <citation type="submission" date="2013-02" db="EMBL/GenBank/DDBJ databases">
        <title>The Genome Annotation of Plasmodium falciparum Palo Alto/Uganda.</title>
        <authorList>
            <consortium name="The Broad Institute Genome Sequencing Platform"/>
            <consortium name="The Broad Institute Genome Sequencing Center for Infectious Disease"/>
            <person name="Neafsey D."/>
            <person name="Hoffman S."/>
            <person name="Volkman S."/>
            <person name="Rosenthal P."/>
            <person name="Walker B."/>
            <person name="Young S.K."/>
            <person name="Zeng Q."/>
            <person name="Gargeya S."/>
            <person name="Fitzgerald M."/>
            <person name="Haas B."/>
            <person name="Abouelleil A."/>
            <person name="Allen A.W."/>
            <person name="Alvarado L."/>
            <person name="Arachchi H.M."/>
            <person name="Berlin A.M."/>
            <person name="Chapman S.B."/>
            <person name="Gainer-Dewar J."/>
            <person name="Goldberg J."/>
            <person name="Griggs A."/>
            <person name="Gujja S."/>
            <person name="Hansen M."/>
            <person name="Howarth C."/>
            <person name="Imamovic A."/>
            <person name="Ireland A."/>
            <person name="Larimer J."/>
            <person name="McCowan C."/>
            <person name="Murphy C."/>
            <person name="Pearson M."/>
            <person name="Poon T.W."/>
            <person name="Priest M."/>
            <person name="Roberts A."/>
            <person name="Saif S."/>
            <person name="Shea T."/>
            <person name="Sisk P."/>
            <person name="Sykes S."/>
            <person name="Wortman J."/>
            <person name="Nusbaum C."/>
            <person name="Birren B."/>
        </authorList>
    </citation>
    <scope>NUCLEOTIDE SEQUENCE [LARGE SCALE GENOMIC DNA]</scope>
    <source>
        <strain evidence="16 17">Palo Alto/Uganda</strain>
    </source>
</reference>
<comment type="catalytic activity">
    <reaction evidence="13">
        <text>L-seryl-[protein] + ATP = O-phospho-L-seryl-[protein] + ADP + H(+)</text>
        <dbReference type="Rhea" id="RHEA:17989"/>
        <dbReference type="Rhea" id="RHEA-COMP:9863"/>
        <dbReference type="Rhea" id="RHEA-COMP:11604"/>
        <dbReference type="ChEBI" id="CHEBI:15378"/>
        <dbReference type="ChEBI" id="CHEBI:29999"/>
        <dbReference type="ChEBI" id="CHEBI:30616"/>
        <dbReference type="ChEBI" id="CHEBI:83421"/>
        <dbReference type="ChEBI" id="CHEBI:456216"/>
        <dbReference type="EC" id="2.7.11.22"/>
    </reaction>
</comment>
<keyword evidence="3" id="KW-0723">Serine/threonine-protein kinase</keyword>
<keyword evidence="4" id="KW-0808">Transferase</keyword>
<feature type="domain" description="Protein kinase" evidence="15">
    <location>
        <begin position="162"/>
        <end position="464"/>
    </location>
</feature>
<dbReference type="SUPFAM" id="SSF56112">
    <property type="entry name" value="Protein kinase-like (PK-like)"/>
    <property type="match status" value="1"/>
</dbReference>
<dbReference type="GO" id="GO:0004693">
    <property type="term" value="F:cyclin-dependent protein serine/threonine kinase activity"/>
    <property type="evidence" value="ECO:0007669"/>
    <property type="project" value="UniProtKB-EC"/>
</dbReference>
<dbReference type="PROSITE" id="PS00108">
    <property type="entry name" value="PROTEIN_KINASE_ST"/>
    <property type="match status" value="1"/>
</dbReference>
<dbReference type="Proteomes" id="UP000019103">
    <property type="component" value="Unassembled WGS sequence"/>
</dbReference>
<evidence type="ECO:0000256" key="2">
    <source>
        <dbReference type="ARBA" id="ARBA00012425"/>
    </source>
</evidence>
<feature type="compositionally biased region" description="Basic and acidic residues" evidence="14">
    <location>
        <begin position="1"/>
        <end position="24"/>
    </location>
</feature>
<comment type="catalytic activity">
    <reaction evidence="12">
        <text>L-threonyl-[protein] + ATP = O-phospho-L-threonyl-[protein] + ADP + H(+)</text>
        <dbReference type="Rhea" id="RHEA:46608"/>
        <dbReference type="Rhea" id="RHEA-COMP:11060"/>
        <dbReference type="Rhea" id="RHEA-COMP:11605"/>
        <dbReference type="ChEBI" id="CHEBI:15378"/>
        <dbReference type="ChEBI" id="CHEBI:30013"/>
        <dbReference type="ChEBI" id="CHEBI:30616"/>
        <dbReference type="ChEBI" id="CHEBI:61977"/>
        <dbReference type="ChEBI" id="CHEBI:456216"/>
        <dbReference type="EC" id="2.7.11.22"/>
    </reaction>
</comment>
<evidence type="ECO:0000256" key="3">
    <source>
        <dbReference type="ARBA" id="ARBA00022527"/>
    </source>
</evidence>
<dbReference type="AlphaFoldDB" id="W4J5E4"/>
<accession>W4J5E4</accession>
<dbReference type="InterPro" id="IPR011009">
    <property type="entry name" value="Kinase-like_dom_sf"/>
</dbReference>
<evidence type="ECO:0000256" key="11">
    <source>
        <dbReference type="ARBA" id="ARBA00042858"/>
    </source>
</evidence>
<keyword evidence="6 16" id="KW-0418">Kinase</keyword>
<keyword evidence="5" id="KW-0547">Nucleotide-binding</keyword>
<comment type="subunit">
    <text evidence="8">May form a complex composed of at least the catalytic subunit CRK2 and a cyclin.</text>
</comment>
<name>W4J5E4_PLAFP</name>
<dbReference type="OrthoDB" id="1732493at2759"/>
<keyword evidence="7" id="KW-0067">ATP-binding</keyword>
<dbReference type="Pfam" id="PF00069">
    <property type="entry name" value="Pkinase"/>
    <property type="match status" value="1"/>
</dbReference>
<evidence type="ECO:0000256" key="9">
    <source>
        <dbReference type="ARBA" id="ARBA00039612"/>
    </source>
</evidence>
<evidence type="ECO:0000256" key="10">
    <source>
        <dbReference type="ARBA" id="ARBA00041902"/>
    </source>
</evidence>
<evidence type="ECO:0000256" key="13">
    <source>
        <dbReference type="ARBA" id="ARBA00048367"/>
    </source>
</evidence>
<organism evidence="16 17">
    <name type="scientific">Plasmodium falciparum (isolate Palo Alto / Uganda)</name>
    <dbReference type="NCBI Taxonomy" id="57270"/>
    <lineage>
        <taxon>Eukaryota</taxon>
        <taxon>Sar</taxon>
        <taxon>Alveolata</taxon>
        <taxon>Apicomplexa</taxon>
        <taxon>Aconoidasida</taxon>
        <taxon>Haemosporida</taxon>
        <taxon>Plasmodiidae</taxon>
        <taxon>Plasmodium</taxon>
        <taxon>Plasmodium (Laverania)</taxon>
    </lineage>
</organism>